<evidence type="ECO:0000313" key="2">
    <source>
        <dbReference type="Proteomes" id="UP000326857"/>
    </source>
</evidence>
<dbReference type="Gene3D" id="3.40.50.1240">
    <property type="entry name" value="Phosphoglycerate mutase-like"/>
    <property type="match status" value="1"/>
</dbReference>
<dbReference type="InterPro" id="IPR013078">
    <property type="entry name" value="His_Pase_superF_clade-1"/>
</dbReference>
<organism evidence="1 2">
    <name type="scientific">Sphingomonas aurantiaca</name>
    <dbReference type="NCBI Taxonomy" id="185949"/>
    <lineage>
        <taxon>Bacteria</taxon>
        <taxon>Pseudomonadati</taxon>
        <taxon>Pseudomonadota</taxon>
        <taxon>Alphaproteobacteria</taxon>
        <taxon>Sphingomonadales</taxon>
        <taxon>Sphingomonadaceae</taxon>
        <taxon>Sphingomonas</taxon>
    </lineage>
</organism>
<accession>A0A5E7Z3D2</accession>
<proteinExistence type="predicted"/>
<dbReference type="AlphaFoldDB" id="A0A5E7Z3D2"/>
<dbReference type="RefSeq" id="WP_151990738.1">
    <property type="nucleotide sequence ID" value="NZ_LR701528.1"/>
</dbReference>
<sequence>MLYLMRHGAPAVAGRLLGRTDDPATEAGIDACAARAAGLDVARIEASDLIRARACAEAIAGPRGLPVVVEPRWRELDFGAWDGLLPAAIDPTALGTFYDDPDAAPPPGGERWSALHDRIAYALEAMPTVSTLVVTHGGAIRAALAALCGFDRQQIWAFDLPYAALVSLRVWPGPTRTVQIVGLAT</sequence>
<gene>
    <name evidence="1" type="ORF">SPHINGO391_440058</name>
</gene>
<name>A0A5E7Z3D2_9SPHN</name>
<dbReference type="InterPro" id="IPR029033">
    <property type="entry name" value="His_PPase_superfam"/>
</dbReference>
<dbReference type="CDD" id="cd07040">
    <property type="entry name" value="HP"/>
    <property type="match status" value="1"/>
</dbReference>
<dbReference type="SUPFAM" id="SSF53254">
    <property type="entry name" value="Phosphoglycerate mutase-like"/>
    <property type="match status" value="1"/>
</dbReference>
<reference evidence="1 2" key="1">
    <citation type="submission" date="2019-09" db="EMBL/GenBank/DDBJ databases">
        <authorList>
            <person name="Dittami M. S."/>
        </authorList>
    </citation>
    <scope>NUCLEOTIDE SEQUENCE [LARGE SCALE GENOMIC DNA]</scope>
    <source>
        <strain evidence="1">SPHINGO391</strain>
    </source>
</reference>
<dbReference type="Pfam" id="PF00300">
    <property type="entry name" value="His_Phos_1"/>
    <property type="match status" value="1"/>
</dbReference>
<dbReference type="SMART" id="SM00855">
    <property type="entry name" value="PGAM"/>
    <property type="match status" value="1"/>
</dbReference>
<evidence type="ECO:0000313" key="1">
    <source>
        <dbReference type="EMBL" id="VVT13140.1"/>
    </source>
</evidence>
<protein>
    <submittedName>
        <fullName evidence="1">Phosphoglycerate mutase</fullName>
    </submittedName>
</protein>
<dbReference type="EMBL" id="CABVLI010000039">
    <property type="protein sequence ID" value="VVT13140.1"/>
    <property type="molecule type" value="Genomic_DNA"/>
</dbReference>
<dbReference type="Proteomes" id="UP000326857">
    <property type="component" value="Unassembled WGS sequence"/>
</dbReference>